<keyword evidence="5" id="KW-1185">Reference proteome</keyword>
<dbReference type="PIRSF" id="PIRSF007663">
    <property type="entry name" value="UCP007663"/>
    <property type="match status" value="1"/>
</dbReference>
<protein>
    <submittedName>
        <fullName evidence="4">Glycoside hydrolase family 95 protein</fullName>
    </submittedName>
</protein>
<dbReference type="AlphaFoldDB" id="A0A841TYW0"/>
<dbReference type="InterPro" id="IPR054363">
    <property type="entry name" value="GH95_cat"/>
</dbReference>
<feature type="domain" description="Alpha fucosidase A-like C-terminal" evidence="2">
    <location>
        <begin position="691"/>
        <end position="753"/>
    </location>
</feature>
<feature type="domain" description="Glycosyl hydrolase family 95 N-terminal" evidence="1">
    <location>
        <begin position="3"/>
        <end position="244"/>
    </location>
</feature>
<reference evidence="4 5" key="1">
    <citation type="submission" date="2020-08" db="EMBL/GenBank/DDBJ databases">
        <title>Cohnella phylogeny.</title>
        <authorList>
            <person name="Dunlap C."/>
        </authorList>
    </citation>
    <scope>NUCLEOTIDE SEQUENCE [LARGE SCALE GENOMIC DNA]</scope>
    <source>
        <strain evidence="4 5">DSM 25239</strain>
    </source>
</reference>
<organism evidence="4 5">
    <name type="scientific">Cohnella xylanilytica</name>
    <dbReference type="NCBI Taxonomy" id="557555"/>
    <lineage>
        <taxon>Bacteria</taxon>
        <taxon>Bacillati</taxon>
        <taxon>Bacillota</taxon>
        <taxon>Bacilli</taxon>
        <taxon>Bacillales</taxon>
        <taxon>Paenibacillaceae</taxon>
        <taxon>Cohnella</taxon>
    </lineage>
</organism>
<dbReference type="RefSeq" id="WP_185136711.1">
    <property type="nucleotide sequence ID" value="NZ_JACJVR010000057.1"/>
</dbReference>
<dbReference type="InterPro" id="IPR008928">
    <property type="entry name" value="6-hairpin_glycosidase_sf"/>
</dbReference>
<dbReference type="EMBL" id="JACJVR010000057">
    <property type="protein sequence ID" value="MBB6692729.1"/>
    <property type="molecule type" value="Genomic_DNA"/>
</dbReference>
<dbReference type="SUPFAM" id="SSF48208">
    <property type="entry name" value="Six-hairpin glycosidases"/>
    <property type="match status" value="1"/>
</dbReference>
<dbReference type="Gene3D" id="1.50.10.10">
    <property type="match status" value="1"/>
</dbReference>
<dbReference type="PANTHER" id="PTHR31084:SF0">
    <property type="entry name" value="ALPHA-L-FUCOSIDASE 2"/>
    <property type="match status" value="1"/>
</dbReference>
<name>A0A841TYW0_9BACL</name>
<evidence type="ECO:0000313" key="5">
    <source>
        <dbReference type="Proteomes" id="UP000553776"/>
    </source>
</evidence>
<dbReference type="InterPro" id="IPR027414">
    <property type="entry name" value="GH95_N_dom"/>
</dbReference>
<accession>A0A841TYW0</accession>
<dbReference type="InterPro" id="IPR016518">
    <property type="entry name" value="Alpha-L-fucosidase"/>
</dbReference>
<dbReference type="InterPro" id="IPR049053">
    <property type="entry name" value="AFCA-like_C"/>
</dbReference>
<evidence type="ECO:0000259" key="1">
    <source>
        <dbReference type="Pfam" id="PF14498"/>
    </source>
</evidence>
<dbReference type="Pfam" id="PF22124">
    <property type="entry name" value="Glyco_hydro_95_cat"/>
    <property type="match status" value="1"/>
</dbReference>
<dbReference type="GO" id="GO:0004560">
    <property type="term" value="F:alpha-L-fucosidase activity"/>
    <property type="evidence" value="ECO:0007669"/>
    <property type="project" value="InterPro"/>
</dbReference>
<evidence type="ECO:0000259" key="2">
    <source>
        <dbReference type="Pfam" id="PF21307"/>
    </source>
</evidence>
<dbReference type="Proteomes" id="UP000553776">
    <property type="component" value="Unassembled WGS sequence"/>
</dbReference>
<dbReference type="Pfam" id="PF21307">
    <property type="entry name" value="Glyco_hydro_95_C"/>
    <property type="match status" value="1"/>
</dbReference>
<dbReference type="PANTHER" id="PTHR31084">
    <property type="entry name" value="ALPHA-L-FUCOSIDASE 2"/>
    <property type="match status" value="1"/>
</dbReference>
<gene>
    <name evidence="4" type="ORF">H7B90_15075</name>
</gene>
<feature type="domain" description="Glycosyl hydrolase family 95 catalytic" evidence="3">
    <location>
        <begin position="265"/>
        <end position="689"/>
    </location>
</feature>
<comment type="caution">
    <text evidence="4">The sequence shown here is derived from an EMBL/GenBank/DDBJ whole genome shotgun (WGS) entry which is preliminary data.</text>
</comment>
<sequence length="775" mass="85353">MKLRYDRPATDWKRGLPIGNGNVGAVVFGGGGAETWCVTESTYWSGRSERTPSRSNGKADLERMRRLFFEGDYEAGERLAGELLQPEKGNFGTNMPVCDVVLSFGHAEEEEFARELSLDDAIVRASYRCEGVAYERETFASHADGVIVSRLRADRPGSLAFRAELRGRTESFAGQADEGGPSLRFEGQATERVHSDGECGVRGAGVLKIALRGGSARTDDATGALAVSGADEAWLFLAVSTDYGRTGAAWMAEPLLAVERAAAKGYERLKEDHLADYRPLFARVTLELGTSEREELPTNVRIRRLRDDGPERDPSLFALFYQYGRYLTIAGSREDSKLPLHLQGLWNDGEANRMAWSCDYHLDVNTQMNYYPAETGNLADSHKPLLRFVEWLAEAGRAAARDFYGCEGWVAHVFTNAWGFAAPGWHYSWGLNVTGGLWLAAQLIEHYEFGRDETFLRETAYPVLRSAAEFYLDYMTVHPAGGWLVTGPSNSPENSFYPDEAARAEGRSYALSMGPVMDTMLVRELFGFCREASMKLGTDEPFRKRLEEALALLPPLAAGRDGQLREWLEDNLEAQPDHRHLSHLYGLYPGAEITPDRTPELAAAARRTLVNRQRGSGLEDVEFTLALFAAGRARLRDGDEAARHLAYLIGELCFDNLLTFSKPGIAGAETFIFVADGNFGGAAALAEMLVQSHAGEIHLLPALPAAWPAGRFAGLRARGNAEVDAAWADGKLAGARVKAFSRLRTKLRYGDRIVLLDLEPGEAVSLDGELRRTEG</sequence>
<evidence type="ECO:0000313" key="4">
    <source>
        <dbReference type="EMBL" id="MBB6692729.1"/>
    </source>
</evidence>
<evidence type="ECO:0000259" key="3">
    <source>
        <dbReference type="Pfam" id="PF22124"/>
    </source>
</evidence>
<keyword evidence="4" id="KW-0378">Hydrolase</keyword>
<proteinExistence type="predicted"/>
<dbReference type="InterPro" id="IPR012341">
    <property type="entry name" value="6hp_glycosidase-like_sf"/>
</dbReference>
<dbReference type="Pfam" id="PF14498">
    <property type="entry name" value="Glyco_hyd_65N_2"/>
    <property type="match status" value="1"/>
</dbReference>
<dbReference type="GO" id="GO:0005975">
    <property type="term" value="P:carbohydrate metabolic process"/>
    <property type="evidence" value="ECO:0007669"/>
    <property type="project" value="InterPro"/>
</dbReference>